<feature type="region of interest" description="Disordered" evidence="1">
    <location>
        <begin position="96"/>
        <end position="142"/>
    </location>
</feature>
<feature type="region of interest" description="Disordered" evidence="1">
    <location>
        <begin position="1"/>
        <end position="21"/>
    </location>
</feature>
<protein>
    <recommendedName>
        <fullName evidence="3">Scaffolding protein</fullName>
    </recommendedName>
</protein>
<name>A0A1L7R9R9_9ACTO</name>
<reference evidence="2" key="1">
    <citation type="submission" date="2014-07" db="EMBL/GenBank/DDBJ databases">
        <authorList>
            <person name="Zhang J.E."/>
            <person name="Yang H."/>
            <person name="Guo J."/>
            <person name="Deng Z."/>
            <person name="Luo H."/>
            <person name="Luo M."/>
            <person name="Zhao B."/>
        </authorList>
    </citation>
    <scope>NUCLEOTIDE SEQUENCE</scope>
    <source>
        <strain evidence="2">AM4</strain>
    </source>
</reference>
<accession>A0A1L7R9R9</accession>
<evidence type="ECO:0000313" key="2">
    <source>
        <dbReference type="EMBL" id="CED90615.1"/>
    </source>
</evidence>
<dbReference type="EMBL" id="LK995479">
    <property type="protein sequence ID" value="CED90615.1"/>
    <property type="molecule type" value="Genomic_DNA"/>
</dbReference>
<dbReference type="RefSeq" id="WP_210579265.1">
    <property type="nucleotide sequence ID" value="NZ_LK995479.1"/>
</dbReference>
<feature type="compositionally biased region" description="Low complexity" evidence="1">
    <location>
        <begin position="1"/>
        <end position="17"/>
    </location>
</feature>
<dbReference type="AlphaFoldDB" id="A0A1L7R9R9"/>
<organism evidence="2">
    <name type="scientific">Actinomyces succiniciruminis</name>
    <dbReference type="NCBI Taxonomy" id="1522002"/>
    <lineage>
        <taxon>Bacteria</taxon>
        <taxon>Bacillati</taxon>
        <taxon>Actinomycetota</taxon>
        <taxon>Actinomycetes</taxon>
        <taxon>Actinomycetales</taxon>
        <taxon>Actinomycetaceae</taxon>
        <taxon>Actinomyces</taxon>
    </lineage>
</organism>
<evidence type="ECO:0008006" key="3">
    <source>
        <dbReference type="Google" id="ProtNLM"/>
    </source>
</evidence>
<gene>
    <name evidence="2" type="ORF">AAM4_0783</name>
</gene>
<proteinExistence type="predicted"/>
<evidence type="ECO:0000256" key="1">
    <source>
        <dbReference type="SAM" id="MobiDB-lite"/>
    </source>
</evidence>
<sequence>MADDNPTASADATAPAAGGFEPITSKEAADAYVAAHLPADYEQALSRAAELESKLADSERARLALQVSASTGVPAESLTGSTREELEASAQALLAWRDATTPKKPAPKLRQPGLRSGSSPQQDPPSPKAAAAAALRRMRGAE</sequence>